<dbReference type="AlphaFoldDB" id="A0A2H9TA08"/>
<evidence type="ECO:0000313" key="1">
    <source>
        <dbReference type="EMBL" id="PJE80070.1"/>
    </source>
</evidence>
<comment type="caution">
    <text evidence="1">The sequence shown here is derived from an EMBL/GenBank/DDBJ whole genome shotgun (WGS) entry which is preliminary data.</text>
</comment>
<reference evidence="1" key="1">
    <citation type="journal article" date="2017" name="Appl. Environ. Microbiol.">
        <title>Molecular characterization of an Endozoicomonas-like organism causing infection in king scallop Pecten maximus L.</title>
        <authorList>
            <person name="Cano I."/>
            <person name="van Aerle R."/>
            <person name="Ross S."/>
            <person name="Verner-Jeffreys D.W."/>
            <person name="Paley R.K."/>
            <person name="Rimmer G."/>
            <person name="Ryder D."/>
            <person name="Hooper P."/>
            <person name="Stone D."/>
            <person name="Feist S.W."/>
        </authorList>
    </citation>
    <scope>NUCLEOTIDE SEQUENCE</scope>
</reference>
<organism evidence="1">
    <name type="scientific">invertebrate metagenome</name>
    <dbReference type="NCBI Taxonomy" id="1711999"/>
    <lineage>
        <taxon>unclassified sequences</taxon>
        <taxon>metagenomes</taxon>
        <taxon>organismal metagenomes</taxon>
    </lineage>
</organism>
<name>A0A2H9TA08_9ZZZZ</name>
<accession>A0A2H9TA08</accession>
<dbReference type="EMBL" id="NSIT01000033">
    <property type="protein sequence ID" value="PJE80070.1"/>
    <property type="molecule type" value="Genomic_DNA"/>
</dbReference>
<gene>
    <name evidence="1" type="ORF">CI610_00927</name>
</gene>
<protein>
    <submittedName>
        <fullName evidence="1">Uncharacterized protein</fullName>
    </submittedName>
</protein>
<proteinExistence type="predicted"/>
<sequence>MLLPETDVNRVPTRYFSLPVADLITSSLHSAHHH</sequence>